<organism evidence="1 2">
    <name type="scientific">Brachybacterium avium</name>
    <dbReference type="NCBI Taxonomy" id="2017485"/>
    <lineage>
        <taxon>Bacteria</taxon>
        <taxon>Bacillati</taxon>
        <taxon>Actinomycetota</taxon>
        <taxon>Actinomycetes</taxon>
        <taxon>Micrococcales</taxon>
        <taxon>Dermabacteraceae</taxon>
        <taxon>Brachybacterium</taxon>
    </lineage>
</organism>
<dbReference type="EMBL" id="CP022316">
    <property type="protein sequence ID" value="ASK65749.1"/>
    <property type="molecule type" value="Genomic_DNA"/>
</dbReference>
<reference evidence="2" key="1">
    <citation type="submission" date="2017-07" db="EMBL/GenBank/DDBJ databases">
        <title>Brachybacterium sp. VR2415.</title>
        <authorList>
            <person name="Tak E.J."/>
            <person name="Bae J.-W."/>
        </authorList>
    </citation>
    <scope>NUCLEOTIDE SEQUENCE [LARGE SCALE GENOMIC DNA]</scope>
    <source>
        <strain evidence="2">VR2415</strain>
    </source>
</reference>
<dbReference type="OrthoDB" id="5185691at2"/>
<dbReference type="Proteomes" id="UP000198398">
    <property type="component" value="Chromosome"/>
</dbReference>
<name>A0A220UC65_9MICO</name>
<proteinExistence type="predicted"/>
<gene>
    <name evidence="1" type="ORF">CFK39_07755</name>
</gene>
<dbReference type="AlphaFoldDB" id="A0A220UC65"/>
<protein>
    <submittedName>
        <fullName evidence="1">Uncharacterized protein</fullName>
    </submittedName>
</protein>
<dbReference type="RefSeq" id="WP_089064990.1">
    <property type="nucleotide sequence ID" value="NZ_CP022316.1"/>
</dbReference>
<accession>A0A220UC65</accession>
<evidence type="ECO:0000313" key="2">
    <source>
        <dbReference type="Proteomes" id="UP000198398"/>
    </source>
</evidence>
<keyword evidence="2" id="KW-1185">Reference proteome</keyword>
<dbReference type="KEGG" id="brv:CFK39_07755"/>
<evidence type="ECO:0000313" key="1">
    <source>
        <dbReference type="EMBL" id="ASK65749.1"/>
    </source>
</evidence>
<sequence length="416" mass="47089">MWRLKNSRGTFLDVYGFRHDRSFWWHCASLLAESAPDADAQAEMLAWRDAPKNRPAVEWEPTNSNCPAISALVDRLVVLLPAEWRGLGRNIFVGITPLGEANAVAWNHDRRGIVELNLQYLWVLDEYGAAFDEFRYAVALRITREAEAPIQRHSDADYGALLSSWRHLQDAAELWRDTSVVHPGDQRLTRLAPGRLPEERDRLRSSAETFIVGHELAHHVLAHTSRGAHQRRREAEKILDGVRTRRHSREGDEIPGRWQQELDADVTSMAIIARRFGHDGSVGDAYAALFGAVIALVAAAHINVGWAAGDRSSTHPPLSVRLSNLGAAVEEWYSDTPRGPHGDHPLDLWQQLELFTEMARLCIEEPQWVESIGEEDFITRLTAAHVLRWESLEAQIPLPEDFTAQQLPERRPPRDT</sequence>